<evidence type="ECO:0000313" key="2">
    <source>
        <dbReference type="Proteomes" id="UP000766486"/>
    </source>
</evidence>
<reference evidence="1 2" key="1">
    <citation type="submission" date="2019-06" db="EMBL/GenBank/DDBJ databases">
        <authorList>
            <person name="Broberg M."/>
        </authorList>
    </citation>
    <scope>NUCLEOTIDE SEQUENCE [LARGE SCALE GENOMIC DNA]</scope>
</reference>
<dbReference type="Gene3D" id="3.80.10.10">
    <property type="entry name" value="Ribonuclease Inhibitor"/>
    <property type="match status" value="1"/>
</dbReference>
<dbReference type="SUPFAM" id="SSF52047">
    <property type="entry name" value="RNI-like"/>
    <property type="match status" value="1"/>
</dbReference>
<keyword evidence="2" id="KW-1185">Reference proteome</keyword>
<dbReference type="EMBL" id="CABFNS010000923">
    <property type="protein sequence ID" value="VUC35963.1"/>
    <property type="molecule type" value="Genomic_DNA"/>
</dbReference>
<accession>A0ABY6V0U5</accession>
<sequence length="427" mass="48884">MDKALKEILHNIFGHFVADLSQHTDRSDDDELEIEEYLVHRHALVSLCLVSKWIGAVATPLLYSHVVMFDGDIRYFTRTIVQDPSGSKSKLVKRMSYEFKLPDSEDPSVSHKRPPSIPQVDLDYPHCLGMALLALGADKLFAADTNALMLKNLNFDDALEEDLAAVLLFVLPNLRFLRICFARMTGADPIFGQAGYQVCYLLMQALKLPYYYKMKAGQDLEAAENFIPAGLRNLKQLILCNPFEEPCTVNATWPPIRWCDLEDLHPLWALPKLKSLSLERVSWNQEFSLGQLPEATSLEHLEFLDASITPFQLGSILPSFPRLRTFRYELADVDSLVHEGVLDTWMMDPQWISEYIKEANLNLEEVYVKEVNRDEVDEDELAALMMRPLDAHDFIDGDDEFYEQFFTDGDEDSDPPQFHLYMGLSSY</sequence>
<evidence type="ECO:0008006" key="3">
    <source>
        <dbReference type="Google" id="ProtNLM"/>
    </source>
</evidence>
<gene>
    <name evidence="1" type="ORF">CLO192961_LOCUS429852</name>
</gene>
<proteinExistence type="predicted"/>
<comment type="caution">
    <text evidence="1">The sequence shown here is derived from an EMBL/GenBank/DDBJ whole genome shotgun (WGS) entry which is preliminary data.</text>
</comment>
<dbReference type="Proteomes" id="UP000766486">
    <property type="component" value="Unassembled WGS sequence"/>
</dbReference>
<dbReference type="InterPro" id="IPR032675">
    <property type="entry name" value="LRR_dom_sf"/>
</dbReference>
<protein>
    <recommendedName>
        <fullName evidence="3">F-box domain-containing protein</fullName>
    </recommendedName>
</protein>
<name>A0ABY6V0U5_BIOOC</name>
<organism evidence="1 2">
    <name type="scientific">Bionectria ochroleuca</name>
    <name type="common">Gliocladium roseum</name>
    <dbReference type="NCBI Taxonomy" id="29856"/>
    <lineage>
        <taxon>Eukaryota</taxon>
        <taxon>Fungi</taxon>
        <taxon>Dikarya</taxon>
        <taxon>Ascomycota</taxon>
        <taxon>Pezizomycotina</taxon>
        <taxon>Sordariomycetes</taxon>
        <taxon>Hypocreomycetidae</taxon>
        <taxon>Hypocreales</taxon>
        <taxon>Bionectriaceae</taxon>
        <taxon>Clonostachys</taxon>
    </lineage>
</organism>
<evidence type="ECO:0000313" key="1">
    <source>
        <dbReference type="EMBL" id="VUC35963.1"/>
    </source>
</evidence>